<evidence type="ECO:0000256" key="3">
    <source>
        <dbReference type="PROSITE-ProRule" id="PRU00023"/>
    </source>
</evidence>
<dbReference type="EMBL" id="CP002456">
    <property type="protein sequence ID" value="ADU92512.1"/>
    <property type="molecule type" value="Genomic_DNA"/>
</dbReference>
<keyword evidence="1" id="KW-0677">Repeat</keyword>
<dbReference type="PANTHER" id="PTHR24134:SF9">
    <property type="entry name" value="ANKYRIN REPEAT AND SOCS BOX PROTEIN 8"/>
    <property type="match status" value="1"/>
</dbReference>
<evidence type="ECO:0000313" key="4">
    <source>
        <dbReference type="EMBL" id="ADU92512.1"/>
    </source>
</evidence>
<dbReference type="InterPro" id="IPR036770">
    <property type="entry name" value="Ankyrin_rpt-contain_sf"/>
</dbReference>
<dbReference type="InterPro" id="IPR002110">
    <property type="entry name" value="Ankyrin_rpt"/>
</dbReference>
<keyword evidence="2 3" id="KW-0040">ANK repeat</keyword>
<feature type="repeat" description="ANK" evidence="3">
    <location>
        <begin position="37"/>
        <end position="69"/>
    </location>
</feature>
<dbReference type="Gene3D" id="1.25.40.20">
    <property type="entry name" value="Ankyrin repeat-containing domain"/>
    <property type="match status" value="1"/>
</dbReference>
<dbReference type="SUPFAM" id="SSF48403">
    <property type="entry name" value="Ankyrin repeat"/>
    <property type="match status" value="1"/>
</dbReference>
<organism evidence="4 5">
    <name type="scientific">Taylorella equigenitalis (strain MCE9)</name>
    <dbReference type="NCBI Taxonomy" id="937774"/>
    <lineage>
        <taxon>Bacteria</taxon>
        <taxon>Pseudomonadati</taxon>
        <taxon>Pseudomonadota</taxon>
        <taxon>Betaproteobacteria</taxon>
        <taxon>Burkholderiales</taxon>
        <taxon>Alcaligenaceae</taxon>
        <taxon>Taylorella</taxon>
    </lineage>
</organism>
<accession>A0A654KJB7</accession>
<gene>
    <name evidence="4" type="ordered locus">TEQUI_1600</name>
</gene>
<proteinExistence type="predicted"/>
<evidence type="ECO:0000256" key="2">
    <source>
        <dbReference type="ARBA" id="ARBA00023043"/>
    </source>
</evidence>
<evidence type="ECO:0000256" key="1">
    <source>
        <dbReference type="ARBA" id="ARBA00022737"/>
    </source>
</evidence>
<dbReference type="SMART" id="SM00248">
    <property type="entry name" value="ANK"/>
    <property type="match status" value="2"/>
</dbReference>
<evidence type="ECO:0000313" key="5">
    <source>
        <dbReference type="Proteomes" id="UP000007472"/>
    </source>
</evidence>
<dbReference type="AlphaFoldDB" id="A0A654KJB7"/>
<dbReference type="PANTHER" id="PTHR24134">
    <property type="entry name" value="ANKYRIN REPEAT-CONTAINING PROTEIN DDB_G0279043"/>
    <property type="match status" value="1"/>
</dbReference>
<dbReference type="Proteomes" id="UP000007472">
    <property type="component" value="Chromosome"/>
</dbReference>
<dbReference type="Pfam" id="PF12796">
    <property type="entry name" value="Ank_2"/>
    <property type="match status" value="1"/>
</dbReference>
<sequence>MKKFDEDQMYSIVLGKIDKHKIDEFVNKFGTDSVDRDGRTILSTAVVENNKNLVKYLISKGFDVNASDSDGLTALHLAAIHNRYKMIEILLENGAKVNSLDKWGNTPISRAVYPSQKLEKFNKSARILLANGGDLSIKNFYGVSMQDLMDKYSRGN</sequence>
<dbReference type="PROSITE" id="PS50088">
    <property type="entry name" value="ANK_REPEAT"/>
    <property type="match status" value="2"/>
</dbReference>
<name>A0A654KJB7_TAYEM</name>
<protein>
    <submittedName>
        <fullName evidence="4">Ankyrin</fullName>
    </submittedName>
</protein>
<dbReference type="KEGG" id="teq:TEQUI_1600"/>
<reference evidence="4 5" key="1">
    <citation type="journal article" date="2011" name="J. Bacteriol.">
        <title>Genome sequence of Taylorella equigenitalis MCE9, the causative agent of contagious equine metritis.</title>
        <authorList>
            <person name="Hebert L."/>
            <person name="Moumen B."/>
            <person name="Duquesne F."/>
            <person name="Breuil M.F."/>
            <person name="Laugier C."/>
            <person name="Batto J.M."/>
            <person name="Renault P."/>
            <person name="Petry S."/>
        </authorList>
    </citation>
    <scope>NUCLEOTIDE SEQUENCE [LARGE SCALE GENOMIC DNA]</scope>
    <source>
        <strain evidence="4 5">MCE9</strain>
    </source>
</reference>
<dbReference type="PROSITE" id="PS50297">
    <property type="entry name" value="ANK_REP_REGION"/>
    <property type="match status" value="2"/>
</dbReference>
<feature type="repeat" description="ANK" evidence="3">
    <location>
        <begin position="70"/>
        <end position="102"/>
    </location>
</feature>